<dbReference type="Pfam" id="PF13561">
    <property type="entry name" value="adh_short_C2"/>
    <property type="match status" value="1"/>
</dbReference>
<keyword evidence="2" id="KW-0560">Oxidoreductase</keyword>
<dbReference type="PATRIC" id="fig|162209.4.peg.1199"/>
<evidence type="ECO:0000256" key="1">
    <source>
        <dbReference type="ARBA" id="ARBA00006484"/>
    </source>
</evidence>
<dbReference type="AlphaFoldDB" id="A0A0U2W279"/>
<evidence type="ECO:0000313" key="4">
    <source>
        <dbReference type="Proteomes" id="UP000061660"/>
    </source>
</evidence>
<dbReference type="PANTHER" id="PTHR43639:SF1">
    <property type="entry name" value="SHORT-CHAIN DEHYDROGENASE_REDUCTASE FAMILY PROTEIN"/>
    <property type="match status" value="1"/>
</dbReference>
<reference evidence="4" key="1">
    <citation type="submission" date="2015-12" db="EMBL/GenBank/DDBJ databases">
        <title>Complete genome sequences of two moderately thermophilic Paenibacillus species.</title>
        <authorList>
            <person name="Butler R.III."/>
            <person name="Wang J."/>
            <person name="Stark B.C."/>
            <person name="Pombert J.-F."/>
        </authorList>
    </citation>
    <scope>NUCLEOTIDE SEQUENCE [LARGE SCALE GENOMIC DNA]</scope>
    <source>
        <strain evidence="4">32O-Y</strain>
    </source>
</reference>
<dbReference type="KEGG" id="pnp:IJ22_11250"/>
<organism evidence="3 4">
    <name type="scientific">Paenibacillus naphthalenovorans</name>
    <dbReference type="NCBI Taxonomy" id="162209"/>
    <lineage>
        <taxon>Bacteria</taxon>
        <taxon>Bacillati</taxon>
        <taxon>Bacillota</taxon>
        <taxon>Bacilli</taxon>
        <taxon>Bacillales</taxon>
        <taxon>Paenibacillaceae</taxon>
        <taxon>Paenibacillus</taxon>
    </lineage>
</organism>
<dbReference type="PANTHER" id="PTHR43639">
    <property type="entry name" value="OXIDOREDUCTASE, SHORT-CHAIN DEHYDROGENASE/REDUCTASE FAMILY (AFU_ORTHOLOGUE AFUA_5G02870)"/>
    <property type="match status" value="1"/>
</dbReference>
<name>A0A0U2W279_9BACL</name>
<comment type="similarity">
    <text evidence="1">Belongs to the short-chain dehydrogenases/reductases (SDR) family.</text>
</comment>
<gene>
    <name evidence="3" type="ORF">IJ22_11250</name>
</gene>
<dbReference type="OrthoDB" id="9803333at2"/>
<proteinExistence type="inferred from homology"/>
<dbReference type="PROSITE" id="PS00061">
    <property type="entry name" value="ADH_SHORT"/>
    <property type="match status" value="1"/>
</dbReference>
<reference evidence="3 4" key="2">
    <citation type="journal article" date="2016" name="Genome Announc.">
        <title>Complete Genome Sequences of Two Interactive Moderate Thermophiles, Paenibacillus napthalenovorans 32O-Y and Paenibacillus sp. 32O-W.</title>
        <authorList>
            <person name="Butler R.R.III."/>
            <person name="Wang J."/>
            <person name="Stark B.C."/>
            <person name="Pombert J.F."/>
        </authorList>
    </citation>
    <scope>NUCLEOTIDE SEQUENCE [LARGE SCALE GENOMIC DNA]</scope>
    <source>
        <strain evidence="3 4">32O-Y</strain>
    </source>
</reference>
<dbReference type="EMBL" id="CP013652">
    <property type="protein sequence ID" value="ALS21501.1"/>
    <property type="molecule type" value="Genomic_DNA"/>
</dbReference>
<dbReference type="GO" id="GO:0016491">
    <property type="term" value="F:oxidoreductase activity"/>
    <property type="evidence" value="ECO:0007669"/>
    <property type="project" value="UniProtKB-KW"/>
</dbReference>
<dbReference type="InterPro" id="IPR036291">
    <property type="entry name" value="NAD(P)-bd_dom_sf"/>
</dbReference>
<dbReference type="GO" id="GO:0008206">
    <property type="term" value="P:bile acid metabolic process"/>
    <property type="evidence" value="ECO:0007669"/>
    <property type="project" value="UniProtKB-ARBA"/>
</dbReference>
<dbReference type="PRINTS" id="PR00080">
    <property type="entry name" value="SDRFAMILY"/>
</dbReference>
<dbReference type="Gene3D" id="3.40.50.720">
    <property type="entry name" value="NAD(P)-binding Rossmann-like Domain"/>
    <property type="match status" value="1"/>
</dbReference>
<dbReference type="FunFam" id="3.40.50.720:FF:000084">
    <property type="entry name" value="Short-chain dehydrogenase reductase"/>
    <property type="match status" value="1"/>
</dbReference>
<dbReference type="SUPFAM" id="SSF51735">
    <property type="entry name" value="NAD(P)-binding Rossmann-fold domains"/>
    <property type="match status" value="1"/>
</dbReference>
<dbReference type="InterPro" id="IPR020904">
    <property type="entry name" value="Sc_DH/Rdtase_CS"/>
</dbReference>
<evidence type="ECO:0000256" key="2">
    <source>
        <dbReference type="ARBA" id="ARBA00023002"/>
    </source>
</evidence>
<keyword evidence="4" id="KW-1185">Reference proteome</keyword>
<accession>A0A0U2W279</accession>
<dbReference type="Proteomes" id="UP000061660">
    <property type="component" value="Chromosome"/>
</dbReference>
<dbReference type="PRINTS" id="PR00081">
    <property type="entry name" value="GDHRDH"/>
</dbReference>
<sequence length="257" mass="27393">MSMNLFDLTGKTAVIIGGNSTLGGAMAVGLGGHGADVAIVGRNMEKSEEVAKRVEEAGGKARCFSADATNADDLRRVLSEVLAWTGRCDVLMNCPGMNSPTPFFELQMDEWDAIMDVNLKSVVLACQIFGKHMVDKGEGGSIINISSVSSEPPLSRVFTYSASKAAVNNVTQFLAREFAPARVRVNAIIPGFFPAEQNRKILSPDRVDAIMRHTPMNRFGEAEELQGAAVYLASEKASGFVTGALLRVDGGFGAMTI</sequence>
<dbReference type="InterPro" id="IPR002347">
    <property type="entry name" value="SDR_fam"/>
</dbReference>
<protein>
    <submittedName>
        <fullName evidence="3">Gluconate 5-dehydrogenase</fullName>
    </submittedName>
</protein>
<evidence type="ECO:0000313" key="3">
    <source>
        <dbReference type="EMBL" id="ALS21501.1"/>
    </source>
</evidence>
<dbReference type="STRING" id="162209.IJ22_11250"/>